<dbReference type="SUPFAM" id="SSF52540">
    <property type="entry name" value="P-loop containing nucleoside triphosphate hydrolases"/>
    <property type="match status" value="1"/>
</dbReference>
<dbReference type="InterPro" id="IPR027417">
    <property type="entry name" value="P-loop_NTPase"/>
</dbReference>
<comment type="caution">
    <text evidence="4">The sequence shown here is derived from an EMBL/GenBank/DDBJ whole genome shotgun (WGS) entry which is preliminary data.</text>
</comment>
<dbReference type="OMA" id="ISADYVE"/>
<name>A0A084FXW1_PSEDA</name>
<feature type="domain" description="Nephrocystin 3-like N-terminal" evidence="3">
    <location>
        <begin position="209"/>
        <end position="364"/>
    </location>
</feature>
<dbReference type="GeneID" id="27727962"/>
<dbReference type="InterPro" id="IPR056125">
    <property type="entry name" value="DUF7708"/>
</dbReference>
<keyword evidence="1" id="KW-0677">Repeat</keyword>
<dbReference type="VEuPathDB" id="FungiDB:SAPIO_CDS8890"/>
<dbReference type="InterPro" id="IPR056884">
    <property type="entry name" value="NPHP3-like_N"/>
</dbReference>
<accession>A0A084FXW1</accession>
<evidence type="ECO:0000259" key="2">
    <source>
        <dbReference type="Pfam" id="PF24809"/>
    </source>
</evidence>
<evidence type="ECO:0000313" key="4">
    <source>
        <dbReference type="EMBL" id="KEZ39923.1"/>
    </source>
</evidence>
<evidence type="ECO:0000256" key="1">
    <source>
        <dbReference type="ARBA" id="ARBA00022737"/>
    </source>
</evidence>
<dbReference type="Pfam" id="PF24883">
    <property type="entry name" value="NPHP3_N"/>
    <property type="match status" value="1"/>
</dbReference>
<dbReference type="Proteomes" id="UP000028545">
    <property type="component" value="Unassembled WGS sequence"/>
</dbReference>
<sequence length="488" mass="55801">MSLALARPPSADASKVIRKAYRDFESIVNVSDARRFRNTTINDIASDYIEAFEVLIKSYARIGESLSRFELLGTVFVHNHGFQRILAVFYADILQFHKCAYKFVTLNGWRTFFLTTWGRFDRRFKSLLDDLKYHADLVDKEAMALNVANIQSILDKLESDRLENLERIEQEEKSETDKQYQAVLTRLQIDDSDQKTLWEGLLEALDFQGTCSWVLKHDKVASWLHDKGETRSIWLYGSAGSGKSVISACLAKFRVGDERMVVRHFCNSLYDSSTNYEKILKSIIRQLLQWSDDSTAYIYKTLAVERKMLSLSSLEIAVQELVTIVSGSFQERGLVWIILDGLDACEPSSLARLVALMDVITSKETGMFLYARLIIDFISVQLFLTGGEFKRAIDELPPELKGFYEKILSSIFHGLDPISTQRIKRVLGWVAFAERPLKRLEVLSAITFSEGVANPERLAPYFFLQDCSTLVEERHDKTVGFIHVSVKE</sequence>
<evidence type="ECO:0000313" key="5">
    <source>
        <dbReference type="Proteomes" id="UP000028545"/>
    </source>
</evidence>
<dbReference type="OrthoDB" id="7464126at2759"/>
<evidence type="ECO:0008006" key="6">
    <source>
        <dbReference type="Google" id="ProtNLM"/>
    </source>
</evidence>
<gene>
    <name evidence="4" type="ORF">SAPIO_CDS8890</name>
</gene>
<evidence type="ECO:0000259" key="3">
    <source>
        <dbReference type="Pfam" id="PF24883"/>
    </source>
</evidence>
<dbReference type="Gene3D" id="3.40.50.300">
    <property type="entry name" value="P-loop containing nucleotide triphosphate hydrolases"/>
    <property type="match status" value="1"/>
</dbReference>
<keyword evidence="5" id="KW-1185">Reference proteome</keyword>
<dbReference type="RefSeq" id="XP_016639722.1">
    <property type="nucleotide sequence ID" value="XM_016790419.1"/>
</dbReference>
<dbReference type="AlphaFoldDB" id="A0A084FXW1"/>
<organism evidence="4 5">
    <name type="scientific">Pseudallescheria apiosperma</name>
    <name type="common">Scedosporium apiospermum</name>
    <dbReference type="NCBI Taxonomy" id="563466"/>
    <lineage>
        <taxon>Eukaryota</taxon>
        <taxon>Fungi</taxon>
        <taxon>Dikarya</taxon>
        <taxon>Ascomycota</taxon>
        <taxon>Pezizomycotina</taxon>
        <taxon>Sordariomycetes</taxon>
        <taxon>Hypocreomycetidae</taxon>
        <taxon>Microascales</taxon>
        <taxon>Microascaceae</taxon>
        <taxon>Scedosporium</taxon>
    </lineage>
</organism>
<protein>
    <recommendedName>
        <fullName evidence="6">NACHT domain-containing protein</fullName>
    </recommendedName>
</protein>
<dbReference type="PANTHER" id="PTHR10039">
    <property type="entry name" value="AMELOGENIN"/>
    <property type="match status" value="1"/>
</dbReference>
<dbReference type="PANTHER" id="PTHR10039:SF14">
    <property type="entry name" value="NACHT DOMAIN-CONTAINING PROTEIN"/>
    <property type="match status" value="1"/>
</dbReference>
<dbReference type="Pfam" id="PF24809">
    <property type="entry name" value="DUF7708"/>
    <property type="match status" value="1"/>
</dbReference>
<dbReference type="HOGENOM" id="CLU_002406_4_1_1"/>
<reference evidence="4 5" key="1">
    <citation type="journal article" date="2014" name="Genome Announc.">
        <title>Draft genome sequence of the pathogenic fungus Scedosporium apiospermum.</title>
        <authorList>
            <person name="Vandeputte P."/>
            <person name="Ghamrawi S."/>
            <person name="Rechenmann M."/>
            <person name="Iltis A."/>
            <person name="Giraud S."/>
            <person name="Fleury M."/>
            <person name="Thornton C."/>
            <person name="Delhaes L."/>
            <person name="Meyer W."/>
            <person name="Papon N."/>
            <person name="Bouchara J.P."/>
        </authorList>
    </citation>
    <scope>NUCLEOTIDE SEQUENCE [LARGE SCALE GENOMIC DNA]</scope>
    <source>
        <strain evidence="4 5">IHEM 14462</strain>
    </source>
</reference>
<proteinExistence type="predicted"/>
<feature type="domain" description="DUF7708" evidence="2">
    <location>
        <begin position="52"/>
        <end position="148"/>
    </location>
</feature>
<dbReference type="KEGG" id="sapo:SAPIO_CDS8890"/>
<dbReference type="EMBL" id="JOWA01000132">
    <property type="protein sequence ID" value="KEZ39923.1"/>
    <property type="molecule type" value="Genomic_DNA"/>
</dbReference>